<dbReference type="InterPro" id="IPR018314">
    <property type="entry name" value="RsmB/NOL1/NOP2-like_CS"/>
</dbReference>
<dbReference type="InterPro" id="IPR049560">
    <property type="entry name" value="MeTrfase_RsmB-F_NOP2_cat"/>
</dbReference>
<dbReference type="InterPro" id="IPR006027">
    <property type="entry name" value="NusB_RsmB_TIM44"/>
</dbReference>
<evidence type="ECO:0000256" key="12">
    <source>
        <dbReference type="ARBA" id="ARBA00031088"/>
    </source>
</evidence>
<accession>A0A1G9AC16</accession>
<evidence type="ECO:0000256" key="6">
    <source>
        <dbReference type="ARBA" id="ARBA00022552"/>
    </source>
</evidence>
<proteinExistence type="inferred from homology"/>
<dbReference type="OrthoDB" id="9810297at2"/>
<dbReference type="Proteomes" id="UP000199527">
    <property type="component" value="Unassembled WGS sequence"/>
</dbReference>
<keyword evidence="6" id="KW-0698">rRNA processing</keyword>
<dbReference type="NCBIfam" id="TIGR00563">
    <property type="entry name" value="rsmB"/>
    <property type="match status" value="1"/>
</dbReference>
<dbReference type="InterPro" id="IPR029063">
    <property type="entry name" value="SAM-dependent_MTases_sf"/>
</dbReference>
<dbReference type="GO" id="GO:0009383">
    <property type="term" value="F:rRNA (cytosine-C5-)-methyltransferase activity"/>
    <property type="evidence" value="ECO:0007669"/>
    <property type="project" value="TreeGrafter"/>
</dbReference>
<evidence type="ECO:0000313" key="16">
    <source>
        <dbReference type="EMBL" id="SDK24090.1"/>
    </source>
</evidence>
<dbReference type="Pfam" id="PF22458">
    <property type="entry name" value="RsmF-B_ferredox"/>
    <property type="match status" value="1"/>
</dbReference>
<dbReference type="PROSITE" id="PS01153">
    <property type="entry name" value="NOL1_NOP2_SUN"/>
    <property type="match status" value="1"/>
</dbReference>
<keyword evidence="10 14" id="KW-0694">RNA-binding</keyword>
<dbReference type="InterPro" id="IPR004573">
    <property type="entry name" value="rRNA_ssu_MeTfrase_B"/>
</dbReference>
<dbReference type="SUPFAM" id="SSF48013">
    <property type="entry name" value="NusB-like"/>
    <property type="match status" value="1"/>
</dbReference>
<dbReference type="EMBL" id="FNEM01000022">
    <property type="protein sequence ID" value="SDK24090.1"/>
    <property type="molecule type" value="Genomic_DNA"/>
</dbReference>
<evidence type="ECO:0000256" key="7">
    <source>
        <dbReference type="ARBA" id="ARBA00022603"/>
    </source>
</evidence>
<feature type="binding site" evidence="14">
    <location>
        <position position="304"/>
    </location>
    <ligand>
        <name>S-adenosyl-L-methionine</name>
        <dbReference type="ChEBI" id="CHEBI:59789"/>
    </ligand>
</feature>
<dbReference type="SUPFAM" id="SSF53335">
    <property type="entry name" value="S-adenosyl-L-methionine-dependent methyltransferases"/>
    <property type="match status" value="1"/>
</dbReference>
<feature type="active site" description="Nucleophile" evidence="14">
    <location>
        <position position="376"/>
    </location>
</feature>
<dbReference type="GO" id="GO:0006355">
    <property type="term" value="P:regulation of DNA-templated transcription"/>
    <property type="evidence" value="ECO:0007669"/>
    <property type="project" value="InterPro"/>
</dbReference>
<feature type="domain" description="SAM-dependent MTase RsmB/NOP-type" evidence="15">
    <location>
        <begin position="165"/>
        <end position="433"/>
    </location>
</feature>
<dbReference type="Pfam" id="PF01029">
    <property type="entry name" value="NusB"/>
    <property type="match status" value="1"/>
</dbReference>
<comment type="catalytic activity">
    <reaction evidence="13">
        <text>cytidine(967) in 16S rRNA + S-adenosyl-L-methionine = 5-methylcytidine(967) in 16S rRNA + S-adenosyl-L-homocysteine + H(+)</text>
        <dbReference type="Rhea" id="RHEA:42748"/>
        <dbReference type="Rhea" id="RHEA-COMP:10219"/>
        <dbReference type="Rhea" id="RHEA-COMP:10220"/>
        <dbReference type="ChEBI" id="CHEBI:15378"/>
        <dbReference type="ChEBI" id="CHEBI:57856"/>
        <dbReference type="ChEBI" id="CHEBI:59789"/>
        <dbReference type="ChEBI" id="CHEBI:74483"/>
        <dbReference type="ChEBI" id="CHEBI:82748"/>
        <dbReference type="EC" id="2.1.1.176"/>
    </reaction>
</comment>
<dbReference type="InterPro" id="IPR001678">
    <property type="entry name" value="MeTrfase_RsmB-F_NOP2_dom"/>
</dbReference>
<name>A0A1G9AC16_9GAMM</name>
<dbReference type="GO" id="GO:0003723">
    <property type="term" value="F:RNA binding"/>
    <property type="evidence" value="ECO:0007669"/>
    <property type="project" value="UniProtKB-UniRule"/>
</dbReference>
<evidence type="ECO:0000259" key="15">
    <source>
        <dbReference type="PROSITE" id="PS51686"/>
    </source>
</evidence>
<dbReference type="InterPro" id="IPR054728">
    <property type="entry name" value="RsmB-like_ferredoxin"/>
</dbReference>
<dbReference type="EC" id="2.1.1.176" evidence="4"/>
<evidence type="ECO:0000256" key="3">
    <source>
        <dbReference type="ARBA" id="ARBA00007494"/>
    </source>
</evidence>
<comment type="subcellular location">
    <subcellularLocation>
        <location evidence="2">Cytoplasm</location>
    </subcellularLocation>
</comment>
<evidence type="ECO:0000256" key="8">
    <source>
        <dbReference type="ARBA" id="ARBA00022679"/>
    </source>
</evidence>
<keyword evidence="9 14" id="KW-0949">S-adenosyl-L-methionine</keyword>
<keyword evidence="7 14" id="KW-0489">Methyltransferase</keyword>
<dbReference type="RefSeq" id="WP_090368039.1">
    <property type="nucleotide sequence ID" value="NZ_FNEM01000022.1"/>
</dbReference>
<evidence type="ECO:0000313" key="17">
    <source>
        <dbReference type="Proteomes" id="UP000199527"/>
    </source>
</evidence>
<dbReference type="PRINTS" id="PR02008">
    <property type="entry name" value="RCMTFAMILY"/>
</dbReference>
<keyword evidence="8 14" id="KW-0808">Transferase</keyword>
<dbReference type="NCBIfam" id="NF008149">
    <property type="entry name" value="PRK10901.1"/>
    <property type="match status" value="1"/>
</dbReference>
<evidence type="ECO:0000256" key="13">
    <source>
        <dbReference type="ARBA" id="ARBA00047283"/>
    </source>
</evidence>
<evidence type="ECO:0000256" key="14">
    <source>
        <dbReference type="PROSITE-ProRule" id="PRU01023"/>
    </source>
</evidence>
<dbReference type="Gene3D" id="3.30.70.1170">
    <property type="entry name" value="Sun protein, domain 3"/>
    <property type="match status" value="1"/>
</dbReference>
<dbReference type="PANTHER" id="PTHR22807:SF61">
    <property type="entry name" value="NOL1_NOP2_SUN FAMILY PROTEIN _ ANTITERMINATION NUSB DOMAIN-CONTAINING PROTEIN"/>
    <property type="match status" value="1"/>
</dbReference>
<protein>
    <recommendedName>
        <fullName evidence="4">16S rRNA (cytosine(967)-C(5))-methyltransferase</fullName>
        <ecNumber evidence="4">2.1.1.176</ecNumber>
    </recommendedName>
    <alternativeName>
        <fullName evidence="11">16S rRNA m5C967 methyltransferase</fullName>
    </alternativeName>
    <alternativeName>
        <fullName evidence="12">rRNA (cytosine-C(5)-)-methyltransferase RsmB</fullName>
    </alternativeName>
</protein>
<evidence type="ECO:0000256" key="10">
    <source>
        <dbReference type="ARBA" id="ARBA00022884"/>
    </source>
</evidence>
<dbReference type="AlphaFoldDB" id="A0A1G9AC16"/>
<comment type="similarity">
    <text evidence="3 14">Belongs to the class I-like SAM-binding methyltransferase superfamily. RsmB/NOP family.</text>
</comment>
<keyword evidence="5" id="KW-0963">Cytoplasm</keyword>
<evidence type="ECO:0000256" key="1">
    <source>
        <dbReference type="ARBA" id="ARBA00002724"/>
    </source>
</evidence>
<dbReference type="PROSITE" id="PS51686">
    <property type="entry name" value="SAM_MT_RSMB_NOP"/>
    <property type="match status" value="1"/>
</dbReference>
<dbReference type="InterPro" id="IPR023267">
    <property type="entry name" value="RCMT"/>
</dbReference>
<dbReference type="FunFam" id="3.40.50.150:FF:000022">
    <property type="entry name" value="Ribosomal RNA small subunit methyltransferase B"/>
    <property type="match status" value="1"/>
</dbReference>
<dbReference type="Gene3D" id="1.10.287.730">
    <property type="entry name" value="Helix hairpin bin"/>
    <property type="match status" value="1"/>
</dbReference>
<evidence type="ECO:0000256" key="9">
    <source>
        <dbReference type="ARBA" id="ARBA00022691"/>
    </source>
</evidence>
<comment type="function">
    <text evidence="1">Specifically methylates the cytosine at position 967 (m5C967) of 16S rRNA.</text>
</comment>
<keyword evidence="17" id="KW-1185">Reference proteome</keyword>
<reference evidence="17" key="1">
    <citation type="submission" date="2016-10" db="EMBL/GenBank/DDBJ databases">
        <authorList>
            <person name="Varghese N."/>
            <person name="Submissions S."/>
        </authorList>
    </citation>
    <scope>NUCLEOTIDE SEQUENCE [LARGE SCALE GENOMIC DNA]</scope>
    <source>
        <strain evidence="17">DSM 23317</strain>
    </source>
</reference>
<dbReference type="PANTHER" id="PTHR22807">
    <property type="entry name" value="NOP2 YEAST -RELATED NOL1/NOP2/FMU SUN DOMAIN-CONTAINING"/>
    <property type="match status" value="1"/>
</dbReference>
<gene>
    <name evidence="16" type="ORF">SAMN04488540_12245</name>
</gene>
<feature type="binding site" evidence="14">
    <location>
        <begin position="254"/>
        <end position="260"/>
    </location>
    <ligand>
        <name>S-adenosyl-L-methionine</name>
        <dbReference type="ChEBI" id="CHEBI:59789"/>
    </ligand>
</feature>
<dbReference type="CDD" id="cd02440">
    <property type="entry name" value="AdoMet_MTases"/>
    <property type="match status" value="1"/>
</dbReference>
<dbReference type="Gene3D" id="3.40.50.150">
    <property type="entry name" value="Vaccinia Virus protein VP39"/>
    <property type="match status" value="1"/>
</dbReference>
<sequence length="434" mass="48792">MSKRNVRAQAAWVIEQVIDKGQSLATCLPQAQSLLSNPKDKGLLAEICYGVMRQLPVLDSQVLNCLEKPLKGKKRIIHCLLLAGLYQLKHMRVKQHAAVTETVEATRQLKASGMSGLVNGIMRRFCRELDSLLAAQFEDDARTHLHSRWFIERVKAAYPHQWQQILHANNQHPPLWLRNNVRHQSREAYLAQLAEQGIDAVAGDSDNALRLLKATDVTKLPGFAEGGLSVQDQSAQWAAYLLDPQPGERILDACAAPGGKTCHLQERQPELQHLVALDIDDRRLARVQQNLDRLGQQAQLVAGDAADPQSWWDGVPFDRILLDAPCSATGVIRRNPDSKWLRRNDDIDTLAQLQQRILHANWKMLKPGGTLVYATCSILPEENVNQIKTFLQQVPDAMLLNINPDDSQEKPGWQLLPQVEGGDGFYYARLKKRQ</sequence>
<evidence type="ECO:0000256" key="5">
    <source>
        <dbReference type="ARBA" id="ARBA00022490"/>
    </source>
</evidence>
<evidence type="ECO:0000256" key="2">
    <source>
        <dbReference type="ARBA" id="ARBA00004496"/>
    </source>
</evidence>
<evidence type="ECO:0000256" key="4">
    <source>
        <dbReference type="ARBA" id="ARBA00012140"/>
    </source>
</evidence>
<evidence type="ECO:0000256" key="11">
    <source>
        <dbReference type="ARBA" id="ARBA00030399"/>
    </source>
</evidence>
<dbReference type="GO" id="GO:0070475">
    <property type="term" value="P:rRNA base methylation"/>
    <property type="evidence" value="ECO:0007669"/>
    <property type="project" value="TreeGrafter"/>
</dbReference>
<organism evidence="16 17">
    <name type="scientific">Ferrimonas sediminum</name>
    <dbReference type="NCBI Taxonomy" id="718193"/>
    <lineage>
        <taxon>Bacteria</taxon>
        <taxon>Pseudomonadati</taxon>
        <taxon>Pseudomonadota</taxon>
        <taxon>Gammaproteobacteria</taxon>
        <taxon>Alteromonadales</taxon>
        <taxon>Ferrimonadaceae</taxon>
        <taxon>Ferrimonas</taxon>
    </lineage>
</organism>
<dbReference type="Pfam" id="PF01189">
    <property type="entry name" value="Methyltr_RsmB-F"/>
    <property type="match status" value="1"/>
</dbReference>
<feature type="binding site" evidence="14">
    <location>
        <position position="278"/>
    </location>
    <ligand>
        <name>S-adenosyl-L-methionine</name>
        <dbReference type="ChEBI" id="CHEBI:59789"/>
    </ligand>
</feature>
<dbReference type="Gene3D" id="1.10.940.10">
    <property type="entry name" value="NusB-like"/>
    <property type="match status" value="1"/>
</dbReference>
<dbReference type="InterPro" id="IPR035926">
    <property type="entry name" value="NusB-like_sf"/>
</dbReference>
<dbReference type="GO" id="GO:0005829">
    <property type="term" value="C:cytosol"/>
    <property type="evidence" value="ECO:0007669"/>
    <property type="project" value="TreeGrafter"/>
</dbReference>
<feature type="binding site" evidence="14">
    <location>
        <position position="323"/>
    </location>
    <ligand>
        <name>S-adenosyl-L-methionine</name>
        <dbReference type="ChEBI" id="CHEBI:59789"/>
    </ligand>
</feature>